<evidence type="ECO:0000313" key="3">
    <source>
        <dbReference type="EMBL" id="MFC7410983.1"/>
    </source>
</evidence>
<dbReference type="SUPFAM" id="SSF52540">
    <property type="entry name" value="P-loop containing nucleoside triphosphate hydrolases"/>
    <property type="match status" value="1"/>
</dbReference>
<name>A0ABW2QQZ0_9BURK</name>
<dbReference type="InterPro" id="IPR041682">
    <property type="entry name" value="AAA_14"/>
</dbReference>
<keyword evidence="3" id="KW-0067">ATP-binding</keyword>
<protein>
    <submittedName>
        <fullName evidence="3">ATP-binding protein</fullName>
    </submittedName>
</protein>
<dbReference type="InterPro" id="IPR027417">
    <property type="entry name" value="P-loop_NTPase"/>
</dbReference>
<comment type="caution">
    <text evidence="3">The sequence shown here is derived from an EMBL/GenBank/DDBJ whole genome shotgun (WGS) entry which is preliminary data.</text>
</comment>
<dbReference type="PANTHER" id="PTHR43566">
    <property type="entry name" value="CONSERVED PROTEIN"/>
    <property type="match status" value="1"/>
</dbReference>
<dbReference type="Pfam" id="PF13635">
    <property type="entry name" value="DUF4143"/>
    <property type="match status" value="1"/>
</dbReference>
<dbReference type="InterPro" id="IPR025420">
    <property type="entry name" value="DUF4143"/>
</dbReference>
<dbReference type="Proteomes" id="UP001596501">
    <property type="component" value="Unassembled WGS sequence"/>
</dbReference>
<dbReference type="Pfam" id="PF13173">
    <property type="entry name" value="AAA_14"/>
    <property type="match status" value="1"/>
</dbReference>
<sequence length="388" mass="43621">MIDRSDLYKALQDRLGEVPAVALLGARQVGKTTLAQTYATRFECAYFDLEDPQSLASLDQPQAVLQSLLAQGKTIVMDEVQRRPDLFPLLRTLIDRHQRNGQFLLLGSASQALMQQSGESLAGRMGLIHMGGLALSEAPTTPVETLWLRGGYPRALLAGSNRAAMRWLRDYLALVIERDLPQLGLHVPAPVLQRFWRLLAHYHGQTWNAAEPARSLGVSEPTIRRYLEFMTGLQLVRQLPPWHENLGKRQVKAPKIYIRDSGLLHHLWGTADLEALWQHPKSGASWEGFALEQVLHVAQPDEAYFWATHAGAELDLLMFKHGLRVGVEFKRMDAPRMTPSMHTALNDLKLDALYVVYSGERRYSLNTTGPAVQAIPLQDLSHLHADWN</sequence>
<dbReference type="RefSeq" id="WP_382226710.1">
    <property type="nucleotide sequence ID" value="NZ_JBHTCA010000022.1"/>
</dbReference>
<feature type="domain" description="AAA" evidence="1">
    <location>
        <begin position="19"/>
        <end position="137"/>
    </location>
</feature>
<proteinExistence type="predicted"/>
<keyword evidence="4" id="KW-1185">Reference proteome</keyword>
<dbReference type="GO" id="GO:0005524">
    <property type="term" value="F:ATP binding"/>
    <property type="evidence" value="ECO:0007669"/>
    <property type="project" value="UniProtKB-KW"/>
</dbReference>
<reference evidence="4" key="1">
    <citation type="journal article" date="2019" name="Int. J. Syst. Evol. Microbiol.">
        <title>The Global Catalogue of Microorganisms (GCM) 10K type strain sequencing project: providing services to taxonomists for standard genome sequencing and annotation.</title>
        <authorList>
            <consortium name="The Broad Institute Genomics Platform"/>
            <consortium name="The Broad Institute Genome Sequencing Center for Infectious Disease"/>
            <person name="Wu L."/>
            <person name="Ma J."/>
        </authorList>
    </citation>
    <scope>NUCLEOTIDE SEQUENCE [LARGE SCALE GENOMIC DNA]</scope>
    <source>
        <strain evidence="4">CGMCC 1.12371</strain>
    </source>
</reference>
<evidence type="ECO:0000259" key="1">
    <source>
        <dbReference type="Pfam" id="PF13173"/>
    </source>
</evidence>
<accession>A0ABW2QQZ0</accession>
<evidence type="ECO:0000259" key="2">
    <source>
        <dbReference type="Pfam" id="PF13635"/>
    </source>
</evidence>
<feature type="domain" description="DUF4143" evidence="2">
    <location>
        <begin position="177"/>
        <end position="331"/>
    </location>
</feature>
<keyword evidence="3" id="KW-0547">Nucleotide-binding</keyword>
<organism evidence="3 4">
    <name type="scientific">Hydrogenophaga atypica</name>
    <dbReference type="NCBI Taxonomy" id="249409"/>
    <lineage>
        <taxon>Bacteria</taxon>
        <taxon>Pseudomonadati</taxon>
        <taxon>Pseudomonadota</taxon>
        <taxon>Betaproteobacteria</taxon>
        <taxon>Burkholderiales</taxon>
        <taxon>Comamonadaceae</taxon>
        <taxon>Hydrogenophaga</taxon>
    </lineage>
</organism>
<gene>
    <name evidence="3" type="ORF">ACFQPB_19150</name>
</gene>
<dbReference type="Gene3D" id="3.40.50.300">
    <property type="entry name" value="P-loop containing nucleotide triphosphate hydrolases"/>
    <property type="match status" value="1"/>
</dbReference>
<dbReference type="EMBL" id="JBHTCA010000022">
    <property type="protein sequence ID" value="MFC7410983.1"/>
    <property type="molecule type" value="Genomic_DNA"/>
</dbReference>
<evidence type="ECO:0000313" key="4">
    <source>
        <dbReference type="Proteomes" id="UP001596501"/>
    </source>
</evidence>
<dbReference type="PANTHER" id="PTHR43566:SF2">
    <property type="entry name" value="DUF4143 DOMAIN-CONTAINING PROTEIN"/>
    <property type="match status" value="1"/>
</dbReference>